<name>A0AAD9ZG42_9LECA</name>
<proteinExistence type="inferred from homology"/>
<evidence type="ECO:0000256" key="1">
    <source>
        <dbReference type="ARBA" id="ARBA00023604"/>
    </source>
</evidence>
<protein>
    <submittedName>
        <fullName evidence="2">Uncharacterized protein</fullName>
    </submittedName>
</protein>
<reference evidence="2" key="1">
    <citation type="submission" date="2022-11" db="EMBL/GenBank/DDBJ databases">
        <title>Chromosomal genome sequence assembly and mating type (MAT) locus characterization of the leprose asexual lichenized fungus Lepraria neglecta (Nyl.) Erichsen.</title>
        <authorList>
            <person name="Allen J.L."/>
            <person name="Pfeffer B."/>
        </authorList>
    </citation>
    <scope>NUCLEOTIDE SEQUENCE</scope>
    <source>
        <strain evidence="2">Allen 5258</strain>
    </source>
</reference>
<dbReference type="Proteomes" id="UP001276659">
    <property type="component" value="Unassembled WGS sequence"/>
</dbReference>
<gene>
    <name evidence="2" type="ORF">OEA41_000367</name>
</gene>
<dbReference type="PANTHER" id="PTHR34598">
    <property type="entry name" value="BLL6449 PROTEIN"/>
    <property type="match status" value="1"/>
</dbReference>
<dbReference type="AlphaFoldDB" id="A0AAD9ZG42"/>
<organism evidence="2 3">
    <name type="scientific">Lepraria neglecta</name>
    <dbReference type="NCBI Taxonomy" id="209136"/>
    <lineage>
        <taxon>Eukaryota</taxon>
        <taxon>Fungi</taxon>
        <taxon>Dikarya</taxon>
        <taxon>Ascomycota</taxon>
        <taxon>Pezizomycotina</taxon>
        <taxon>Lecanoromycetes</taxon>
        <taxon>OSLEUM clade</taxon>
        <taxon>Lecanoromycetidae</taxon>
        <taxon>Lecanorales</taxon>
        <taxon>Lecanorineae</taxon>
        <taxon>Stereocaulaceae</taxon>
        <taxon>Lepraria</taxon>
    </lineage>
</organism>
<dbReference type="EMBL" id="JASNWA010000003">
    <property type="protein sequence ID" value="KAK3178234.1"/>
    <property type="molecule type" value="Genomic_DNA"/>
</dbReference>
<comment type="caution">
    <text evidence="2">The sequence shown here is derived from an EMBL/GenBank/DDBJ whole genome shotgun (WGS) entry which is preliminary data.</text>
</comment>
<comment type="similarity">
    <text evidence="1">Belongs to the asaB hydroxylase/desaturase family.</text>
</comment>
<accession>A0AAD9ZG42</accession>
<evidence type="ECO:0000313" key="3">
    <source>
        <dbReference type="Proteomes" id="UP001276659"/>
    </source>
</evidence>
<dbReference type="GO" id="GO:0016491">
    <property type="term" value="F:oxidoreductase activity"/>
    <property type="evidence" value="ECO:0007669"/>
    <property type="project" value="InterPro"/>
</dbReference>
<dbReference type="InterPro" id="IPR044053">
    <property type="entry name" value="AsaB-like"/>
</dbReference>
<evidence type="ECO:0000313" key="2">
    <source>
        <dbReference type="EMBL" id="KAK3178234.1"/>
    </source>
</evidence>
<sequence>MANPHLEAVWAKLLYLAPSPLYERSKPYYIAGVQPAETKQTNKTFAPRKTEIINARGNEGNFSIDENGFECVDYPLESAIESTDDRQRYMRDMEDFFKGCLKAEHVYAYDCVRPLVDIVEIQPLAICDSISLHEKDLIACDETYPHVTTEIFHVLHNPDQRWYYLREQKREEVLLMRN</sequence>
<keyword evidence="3" id="KW-1185">Reference proteome</keyword>
<dbReference type="PANTHER" id="PTHR34598:SF3">
    <property type="entry name" value="OXIDOREDUCTASE AN1597"/>
    <property type="match status" value="1"/>
</dbReference>